<evidence type="ECO:0000259" key="1">
    <source>
        <dbReference type="Pfam" id="PF20271"/>
    </source>
</evidence>
<reference evidence="2 3" key="1">
    <citation type="submission" date="2019-08" db="EMBL/GenBank/DDBJ databases">
        <title>Lentzea from Indian Himalayas.</title>
        <authorList>
            <person name="Mandal S."/>
            <person name="Mallick Gupta A."/>
            <person name="Maiti P.K."/>
            <person name="Sarkar J."/>
            <person name="Mandal S."/>
        </authorList>
    </citation>
    <scope>NUCLEOTIDE SEQUENCE [LARGE SCALE GENOMIC DNA]</scope>
    <source>
        <strain evidence="2 3">PSKA42</strain>
    </source>
</reference>
<organism evidence="2 3">
    <name type="scientific">Lentzea indica</name>
    <dbReference type="NCBI Taxonomy" id="2604800"/>
    <lineage>
        <taxon>Bacteria</taxon>
        <taxon>Bacillati</taxon>
        <taxon>Actinomycetota</taxon>
        <taxon>Actinomycetes</taxon>
        <taxon>Pseudonocardiales</taxon>
        <taxon>Pseudonocardiaceae</taxon>
        <taxon>Lentzea</taxon>
    </lineage>
</organism>
<dbReference type="EMBL" id="VSRL01000251">
    <property type="protein sequence ID" value="NKE62447.1"/>
    <property type="molecule type" value="Genomic_DNA"/>
</dbReference>
<keyword evidence="3" id="KW-1185">Reference proteome</keyword>
<comment type="caution">
    <text evidence="2">The sequence shown here is derived from an EMBL/GenBank/DDBJ whole genome shotgun (WGS) entry which is preliminary data.</text>
</comment>
<dbReference type="RefSeq" id="WP_167979078.1">
    <property type="nucleotide sequence ID" value="NZ_VSRL01000251.1"/>
</dbReference>
<proteinExistence type="predicted"/>
<name>A0ABX1FTW0_9PSEU</name>
<protein>
    <recommendedName>
        <fullName evidence="1">CATRA-Associated Small Protein domain-containing protein</fullName>
    </recommendedName>
</protein>
<feature type="domain" description="CATRA-Associated Small Protein" evidence="1">
    <location>
        <begin position="18"/>
        <end position="99"/>
    </location>
</feature>
<dbReference type="Pfam" id="PF20271">
    <property type="entry name" value="CATASP"/>
    <property type="match status" value="1"/>
</dbReference>
<sequence>MDDSFRESEVPDRQIVANLLSDVLGLTLSGEGWHSVSAAVADLSAAWTAKDSGAWRGAAKKLRRLGSRAIPIGADLELSGPPDGVRDQISDLVHTLGAEEWSGPRESNAQRG</sequence>
<dbReference type="Proteomes" id="UP001515943">
    <property type="component" value="Unassembled WGS sequence"/>
</dbReference>
<gene>
    <name evidence="2" type="ORF">FXN61_39230</name>
</gene>
<evidence type="ECO:0000313" key="3">
    <source>
        <dbReference type="Proteomes" id="UP001515943"/>
    </source>
</evidence>
<accession>A0ABX1FTW0</accession>
<dbReference type="InterPro" id="IPR046924">
    <property type="entry name" value="CATASP"/>
</dbReference>
<evidence type="ECO:0000313" key="2">
    <source>
        <dbReference type="EMBL" id="NKE62447.1"/>
    </source>
</evidence>